<feature type="chain" id="PRO_5030040989" evidence="5">
    <location>
        <begin position="22"/>
        <end position="176"/>
    </location>
</feature>
<evidence type="ECO:0000256" key="3">
    <source>
        <dbReference type="ARBA" id="ARBA00022729"/>
    </source>
</evidence>
<protein>
    <submittedName>
        <fullName evidence="7">Major type 1 subunit fimbrin (Pilin)</fullName>
    </submittedName>
</protein>
<reference evidence="7 10" key="1">
    <citation type="submission" date="2016-10" db="EMBL/GenBank/DDBJ databases">
        <authorList>
            <person name="de Groot N.N."/>
        </authorList>
    </citation>
    <scope>NUCLEOTIDE SEQUENCE [LARGE SCALE GENOMIC DNA]</scope>
    <source>
        <strain evidence="7 10">CCM 7361</strain>
    </source>
</reference>
<keyword evidence="4" id="KW-0281">Fimbrium</keyword>
<reference evidence="8 9" key="2">
    <citation type="submission" date="2017-06" db="EMBL/GenBank/DDBJ databases">
        <authorList>
            <person name="Varghese N."/>
            <person name="Submissions S."/>
        </authorList>
    </citation>
    <scope>NUCLEOTIDE SEQUENCE [LARGE SCALE GENOMIC DNA]</scope>
    <source>
        <strain evidence="8 9">RLD-1</strain>
    </source>
</reference>
<dbReference type="InterPro" id="IPR000259">
    <property type="entry name" value="Adhesion_dom_fimbrial"/>
</dbReference>
<keyword evidence="9" id="KW-1185">Reference proteome</keyword>
<evidence type="ECO:0000313" key="10">
    <source>
        <dbReference type="Proteomes" id="UP000199693"/>
    </source>
</evidence>
<proteinExistence type="inferred from homology"/>
<dbReference type="PANTHER" id="PTHR33420">
    <property type="entry name" value="FIMBRIAL SUBUNIT ELFA-RELATED"/>
    <property type="match status" value="1"/>
</dbReference>
<dbReference type="Proteomes" id="UP000199693">
    <property type="component" value="Unassembled WGS sequence"/>
</dbReference>
<dbReference type="EMBL" id="FNEC01000024">
    <property type="protein sequence ID" value="SDJ85889.1"/>
    <property type="molecule type" value="Genomic_DNA"/>
</dbReference>
<dbReference type="PANTHER" id="PTHR33420:SF3">
    <property type="entry name" value="FIMBRIAL SUBUNIT ELFA"/>
    <property type="match status" value="1"/>
</dbReference>
<evidence type="ECO:0000313" key="9">
    <source>
        <dbReference type="Proteomes" id="UP000198309"/>
    </source>
</evidence>
<dbReference type="Gene3D" id="2.60.40.1090">
    <property type="entry name" value="Fimbrial-type adhesion domain"/>
    <property type="match status" value="1"/>
</dbReference>
<evidence type="ECO:0000313" key="7">
    <source>
        <dbReference type="EMBL" id="SDJ85889.1"/>
    </source>
</evidence>
<dbReference type="EMBL" id="FZPC01000024">
    <property type="protein sequence ID" value="SNT38001.1"/>
    <property type="molecule type" value="Genomic_DNA"/>
</dbReference>
<evidence type="ECO:0000259" key="6">
    <source>
        <dbReference type="Pfam" id="PF00419"/>
    </source>
</evidence>
<dbReference type="GO" id="GO:0009289">
    <property type="term" value="C:pilus"/>
    <property type="evidence" value="ECO:0007669"/>
    <property type="project" value="UniProtKB-SubCell"/>
</dbReference>
<comment type="subcellular location">
    <subcellularLocation>
        <location evidence="1">Fimbrium</location>
    </subcellularLocation>
</comment>
<dbReference type="GO" id="GO:0043709">
    <property type="term" value="P:cell adhesion involved in single-species biofilm formation"/>
    <property type="evidence" value="ECO:0007669"/>
    <property type="project" value="TreeGrafter"/>
</dbReference>
<name>A0A239M5R5_9PSED</name>
<evidence type="ECO:0000256" key="4">
    <source>
        <dbReference type="ARBA" id="ARBA00023263"/>
    </source>
</evidence>
<gene>
    <name evidence="7" type="ORF">SAMN05216189_102431</name>
    <name evidence="8" type="ORF">SAMN06295949_12431</name>
</gene>
<dbReference type="Pfam" id="PF00419">
    <property type="entry name" value="Fimbrial"/>
    <property type="match status" value="1"/>
</dbReference>
<organism evidence="7 10">
    <name type="scientific">Pseudomonas delhiensis</name>
    <dbReference type="NCBI Taxonomy" id="366289"/>
    <lineage>
        <taxon>Bacteria</taxon>
        <taxon>Pseudomonadati</taxon>
        <taxon>Pseudomonadota</taxon>
        <taxon>Gammaproteobacteria</taxon>
        <taxon>Pseudomonadales</taxon>
        <taxon>Pseudomonadaceae</taxon>
        <taxon>Pseudomonas</taxon>
    </lineage>
</organism>
<dbReference type="AlphaFoldDB" id="A0A239M5R5"/>
<comment type="similarity">
    <text evidence="2">Belongs to the fimbrial protein family.</text>
</comment>
<dbReference type="InterPro" id="IPR050263">
    <property type="entry name" value="Bact_Fimbrial_Adh_Pro"/>
</dbReference>
<accession>A0A239M5R5</accession>
<dbReference type="RefSeq" id="WP_089393387.1">
    <property type="nucleotide sequence ID" value="NZ_FNEC01000024.1"/>
</dbReference>
<evidence type="ECO:0000313" key="8">
    <source>
        <dbReference type="EMBL" id="SNT38001.1"/>
    </source>
</evidence>
<evidence type="ECO:0000256" key="2">
    <source>
        <dbReference type="ARBA" id="ARBA00006671"/>
    </source>
</evidence>
<dbReference type="Proteomes" id="UP000198309">
    <property type="component" value="Unassembled WGS sequence"/>
</dbReference>
<dbReference type="InterPro" id="IPR008966">
    <property type="entry name" value="Adhesion_dom_sf"/>
</dbReference>
<sequence>MKKLTLPATVFLALVAGGAQAATGGQISFTGHVLEDTCDVSVNGGGADASINLPSISTSEFDTVGSTAGEQRFTITLNGCSVGQTYKVDFGSANINPGTGNLTFNGEALSMSGIELQIANEELEAIDLRTNDNSTSKLLEEAGPLEFAYYARYVQTSEIVSAGTADTALLYSIRYD</sequence>
<feature type="domain" description="Fimbrial-type adhesion" evidence="6">
    <location>
        <begin position="27"/>
        <end position="176"/>
    </location>
</feature>
<keyword evidence="3 5" id="KW-0732">Signal</keyword>
<evidence type="ECO:0000256" key="1">
    <source>
        <dbReference type="ARBA" id="ARBA00004561"/>
    </source>
</evidence>
<dbReference type="InterPro" id="IPR036937">
    <property type="entry name" value="Adhesion_dom_fimbrial_sf"/>
</dbReference>
<feature type="signal peptide" evidence="5">
    <location>
        <begin position="1"/>
        <end position="21"/>
    </location>
</feature>
<dbReference type="SUPFAM" id="SSF49401">
    <property type="entry name" value="Bacterial adhesins"/>
    <property type="match status" value="1"/>
</dbReference>
<evidence type="ECO:0000256" key="5">
    <source>
        <dbReference type="SAM" id="SignalP"/>
    </source>
</evidence>